<evidence type="ECO:0000313" key="2">
    <source>
        <dbReference type="EMBL" id="MFC3206830.1"/>
    </source>
</evidence>
<gene>
    <name evidence="2" type="ORF">ACFOHJ_11455</name>
</gene>
<keyword evidence="3" id="KW-1185">Reference proteome</keyword>
<dbReference type="RefSeq" id="WP_378220634.1">
    <property type="nucleotide sequence ID" value="NZ_JBHRTK010000012.1"/>
</dbReference>
<name>A0ABV7KB93_9HYPH</name>
<feature type="transmembrane region" description="Helical" evidence="1">
    <location>
        <begin position="29"/>
        <end position="51"/>
    </location>
</feature>
<sequence>MGCEAALALLPVWGLPARGDRALGFDSHLAALLAIGAEGVTTLVFGVLVAFRCAFVETTEQISLGDTCAFIIVILVGRRCRYGFRAVTGRLLGGRRRRKWFGLRFQRGRRRCGIADQGAAYMVFGVVPAPTCKVVRGGVAIPVFANIVAATPKPPPGIPAGQRSCC</sequence>
<evidence type="ECO:0000256" key="1">
    <source>
        <dbReference type="SAM" id="Phobius"/>
    </source>
</evidence>
<protein>
    <recommendedName>
        <fullName evidence="4">Cation/H+ exchanger domain-containing protein</fullName>
    </recommendedName>
</protein>
<comment type="caution">
    <text evidence="2">The sequence shown here is derived from an EMBL/GenBank/DDBJ whole genome shotgun (WGS) entry which is preliminary data.</text>
</comment>
<reference evidence="3" key="1">
    <citation type="journal article" date="2019" name="Int. J. Syst. Evol. Microbiol.">
        <title>The Global Catalogue of Microorganisms (GCM) 10K type strain sequencing project: providing services to taxonomists for standard genome sequencing and annotation.</title>
        <authorList>
            <consortium name="The Broad Institute Genomics Platform"/>
            <consortium name="The Broad Institute Genome Sequencing Center for Infectious Disease"/>
            <person name="Wu L."/>
            <person name="Ma J."/>
        </authorList>
    </citation>
    <scope>NUCLEOTIDE SEQUENCE [LARGE SCALE GENOMIC DNA]</scope>
    <source>
        <strain evidence="3">KCTC 52165</strain>
    </source>
</reference>
<dbReference type="Proteomes" id="UP001595583">
    <property type="component" value="Unassembled WGS sequence"/>
</dbReference>
<accession>A0ABV7KB93</accession>
<dbReference type="EMBL" id="JBHRTK010000012">
    <property type="protein sequence ID" value="MFC3206830.1"/>
    <property type="molecule type" value="Genomic_DNA"/>
</dbReference>
<proteinExistence type="predicted"/>
<keyword evidence="1" id="KW-0812">Transmembrane</keyword>
<evidence type="ECO:0008006" key="4">
    <source>
        <dbReference type="Google" id="ProtNLM"/>
    </source>
</evidence>
<organism evidence="2 3">
    <name type="scientific">Aquamicrobium soli</name>
    <dbReference type="NCBI Taxonomy" id="1811518"/>
    <lineage>
        <taxon>Bacteria</taxon>
        <taxon>Pseudomonadati</taxon>
        <taxon>Pseudomonadota</taxon>
        <taxon>Alphaproteobacteria</taxon>
        <taxon>Hyphomicrobiales</taxon>
        <taxon>Phyllobacteriaceae</taxon>
        <taxon>Aquamicrobium</taxon>
    </lineage>
</organism>
<evidence type="ECO:0000313" key="3">
    <source>
        <dbReference type="Proteomes" id="UP001595583"/>
    </source>
</evidence>
<keyword evidence="1" id="KW-0472">Membrane</keyword>
<keyword evidence="1" id="KW-1133">Transmembrane helix</keyword>